<reference evidence="3" key="1">
    <citation type="submission" date="2024-04" db="EMBL/GenBank/DDBJ databases">
        <authorList>
            <person name="Shaw F."/>
            <person name="Minotto A."/>
        </authorList>
    </citation>
    <scope>NUCLEOTIDE SEQUENCE [LARGE SCALE GENOMIC DNA]</scope>
</reference>
<dbReference type="Proteomes" id="UP001497453">
    <property type="component" value="Chromosome 6"/>
</dbReference>
<evidence type="ECO:0000313" key="2">
    <source>
        <dbReference type="EMBL" id="CAL1711210.1"/>
    </source>
</evidence>
<evidence type="ECO:0000313" key="3">
    <source>
        <dbReference type="Proteomes" id="UP001497453"/>
    </source>
</evidence>
<feature type="region of interest" description="Disordered" evidence="1">
    <location>
        <begin position="232"/>
        <end position="271"/>
    </location>
</feature>
<gene>
    <name evidence="2" type="ORF">GFSPODELE1_LOCUS8233</name>
</gene>
<dbReference type="EMBL" id="OZ037949">
    <property type="protein sequence ID" value="CAL1711210.1"/>
    <property type="molecule type" value="Genomic_DNA"/>
</dbReference>
<evidence type="ECO:0000256" key="1">
    <source>
        <dbReference type="SAM" id="MobiDB-lite"/>
    </source>
</evidence>
<name>A0ABP1DU13_9APHY</name>
<proteinExistence type="predicted"/>
<sequence length="271" mass="29798">MTEHTTDVNSKCTCGICIDGWLSARMSERLESEADFLQYASLQLADDLVADPDILGGGVLSEVFIGADTSLHYIPTALHDKMTPHFYHGYICVIQSILRILLTDPTSNSLPLPTLDAVTSYLANVDEEAKNGGNSNYKAAIQSELIHAYLDQGGKIEYALDAITHLAYEKSPIGSLYSRNNDTQEENAALEKEADDAELPTCENDLNFELVRTKLGLPVSWEGPHWFFLTDLSDSDEEDEGEEVLYEGVKDGEKSEEETSEEKIGPGKGKA</sequence>
<accession>A0ABP1DU13</accession>
<organism evidence="2 3">
    <name type="scientific">Somion occarium</name>
    <dbReference type="NCBI Taxonomy" id="3059160"/>
    <lineage>
        <taxon>Eukaryota</taxon>
        <taxon>Fungi</taxon>
        <taxon>Dikarya</taxon>
        <taxon>Basidiomycota</taxon>
        <taxon>Agaricomycotina</taxon>
        <taxon>Agaricomycetes</taxon>
        <taxon>Polyporales</taxon>
        <taxon>Cerrenaceae</taxon>
        <taxon>Somion</taxon>
    </lineage>
</organism>
<feature type="compositionally biased region" description="Acidic residues" evidence="1">
    <location>
        <begin position="233"/>
        <end position="245"/>
    </location>
</feature>
<keyword evidence="3" id="KW-1185">Reference proteome</keyword>
<protein>
    <submittedName>
        <fullName evidence="2">Uncharacterized protein</fullName>
    </submittedName>
</protein>